<dbReference type="InterPro" id="IPR040255">
    <property type="entry name" value="Non-specific_endonuclease"/>
</dbReference>
<dbReference type="CDD" id="cd00091">
    <property type="entry name" value="NUC"/>
    <property type="match status" value="1"/>
</dbReference>
<dbReference type="GO" id="GO:0046872">
    <property type="term" value="F:metal ion binding"/>
    <property type="evidence" value="ECO:0007669"/>
    <property type="project" value="UniProtKB-KW"/>
</dbReference>
<feature type="binding site" evidence="2">
    <location>
        <position position="149"/>
    </location>
    <ligand>
        <name>Mg(2+)</name>
        <dbReference type="ChEBI" id="CHEBI:18420"/>
        <note>catalytic</note>
    </ligand>
</feature>
<protein>
    <submittedName>
        <fullName evidence="5">Endonuclease</fullName>
    </submittedName>
</protein>
<keyword evidence="6" id="KW-1185">Reference proteome</keyword>
<feature type="domain" description="DNA/RNA non-specific endonuclease/pyrophosphatase/phosphodiesterase" evidence="4">
    <location>
        <begin position="56"/>
        <end position="249"/>
    </location>
</feature>
<reference evidence="5 6" key="1">
    <citation type="submission" date="2016-12" db="EMBL/GenBank/DDBJ databases">
        <title>Trade-off between light-utilization and light-protection in marine flavobacteria.</title>
        <authorList>
            <person name="Kumagai Y."/>
            <person name="Yoshizawa S."/>
            <person name="Kogure K."/>
            <person name="Iwasaki W."/>
        </authorList>
    </citation>
    <scope>NUCLEOTIDE SEQUENCE [LARGE SCALE GENOMIC DNA]</scope>
    <source>
        <strain evidence="5 6">ATCC 43844</strain>
    </source>
</reference>
<proteinExistence type="predicted"/>
<dbReference type="SMART" id="SM00477">
    <property type="entry name" value="NUC"/>
    <property type="match status" value="1"/>
</dbReference>
<accession>A0A2S7WIK6</accession>
<name>A0A2S7WIK6_9FLAO</name>
<keyword evidence="5" id="KW-0378">Hydrolase</keyword>
<dbReference type="PANTHER" id="PTHR13966:SF5">
    <property type="entry name" value="ENDONUCLEASE G, MITOCHONDRIAL"/>
    <property type="match status" value="1"/>
</dbReference>
<dbReference type="AlphaFoldDB" id="A0A2S7WIK6"/>
<dbReference type="InterPro" id="IPR020821">
    <property type="entry name" value="ENPP1-3/EXOG-like_nuc-like"/>
</dbReference>
<organism evidence="5 6">
    <name type="scientific">Polaribacter glomeratus</name>
    <dbReference type="NCBI Taxonomy" id="102"/>
    <lineage>
        <taxon>Bacteria</taxon>
        <taxon>Pseudomonadati</taxon>
        <taxon>Bacteroidota</taxon>
        <taxon>Flavobacteriia</taxon>
        <taxon>Flavobacteriales</taxon>
        <taxon>Flavobacteriaceae</taxon>
    </lineage>
</organism>
<dbReference type="InterPro" id="IPR044925">
    <property type="entry name" value="His-Me_finger_sf"/>
</dbReference>
<dbReference type="Proteomes" id="UP000239068">
    <property type="component" value="Unassembled WGS sequence"/>
</dbReference>
<evidence type="ECO:0000313" key="6">
    <source>
        <dbReference type="Proteomes" id="UP000239068"/>
    </source>
</evidence>
<dbReference type="PANTHER" id="PTHR13966">
    <property type="entry name" value="ENDONUCLEASE RELATED"/>
    <property type="match status" value="1"/>
</dbReference>
<gene>
    <name evidence="5" type="ORF">BTO16_16490</name>
</gene>
<dbReference type="SUPFAM" id="SSF54060">
    <property type="entry name" value="His-Me finger endonucleases"/>
    <property type="match status" value="1"/>
</dbReference>
<evidence type="ECO:0000259" key="3">
    <source>
        <dbReference type="SMART" id="SM00477"/>
    </source>
</evidence>
<keyword evidence="5" id="KW-0255">Endonuclease</keyword>
<sequence length="268" mass="31251">MKKRIISAILLIIVLSYYLYQDKKESFSSDKTDTSEHFINDGFNYLPTSTTGVIINHEGYNLSYSEKHEQAEWVAYSLEKNEIVYTNRKRPYFIEDPKIKTKSADWRNYKKSGYDKGHLCPAADRRASEESYNETFYTSNITPQNHGFNAGIWNELEQQTRYWAKKYNRIYVISGGVLVDNLRTIGSEKVAVPNQFYKILLDYTAPEIKTIAFLIPHKNSNQPLQEFVVSIDEIEQLTGIDFFPNLPDDLENKLEKSSNYKNWSFKSL</sequence>
<keyword evidence="2" id="KW-0479">Metal-binding</keyword>
<evidence type="ECO:0000313" key="5">
    <source>
        <dbReference type="EMBL" id="PQJ77424.1"/>
    </source>
</evidence>
<dbReference type="InterPro" id="IPR001604">
    <property type="entry name" value="Endo_G_ENPP1-like_dom"/>
</dbReference>
<dbReference type="SMART" id="SM00892">
    <property type="entry name" value="Endonuclease_NS"/>
    <property type="match status" value="1"/>
</dbReference>
<dbReference type="Gene3D" id="3.40.570.10">
    <property type="entry name" value="Extracellular Endonuclease, subunit A"/>
    <property type="match status" value="1"/>
</dbReference>
<dbReference type="InterPro" id="IPR044929">
    <property type="entry name" value="DNA/RNA_non-sp_Endonuclease_sf"/>
</dbReference>
<evidence type="ECO:0000259" key="4">
    <source>
        <dbReference type="SMART" id="SM00892"/>
    </source>
</evidence>
<keyword evidence="5" id="KW-0540">Nuclease</keyword>
<feature type="domain" description="ENPP1-3/EXOG-like endonuclease/phosphodiesterase" evidence="3">
    <location>
        <begin position="57"/>
        <end position="249"/>
    </location>
</feature>
<dbReference type="GO" id="GO:0003676">
    <property type="term" value="F:nucleic acid binding"/>
    <property type="evidence" value="ECO:0007669"/>
    <property type="project" value="InterPro"/>
</dbReference>
<feature type="active site" description="Proton acceptor" evidence="1">
    <location>
        <position position="118"/>
    </location>
</feature>
<dbReference type="OrthoDB" id="9811262at2"/>
<dbReference type="RefSeq" id="WP_105022745.1">
    <property type="nucleotide sequence ID" value="NZ_MSCM01000002.1"/>
</dbReference>
<evidence type="ECO:0000256" key="2">
    <source>
        <dbReference type="PIRSR" id="PIRSR640255-2"/>
    </source>
</evidence>
<comment type="caution">
    <text evidence="5">The sequence shown here is derived from an EMBL/GenBank/DDBJ whole genome shotgun (WGS) entry which is preliminary data.</text>
</comment>
<dbReference type="Pfam" id="PF01223">
    <property type="entry name" value="Endonuclease_NS"/>
    <property type="match status" value="1"/>
</dbReference>
<dbReference type="GO" id="GO:0004519">
    <property type="term" value="F:endonuclease activity"/>
    <property type="evidence" value="ECO:0007669"/>
    <property type="project" value="UniProtKB-KW"/>
</dbReference>
<evidence type="ECO:0000256" key="1">
    <source>
        <dbReference type="PIRSR" id="PIRSR640255-1"/>
    </source>
</evidence>
<dbReference type="EMBL" id="MSCM01000002">
    <property type="protein sequence ID" value="PQJ77424.1"/>
    <property type="molecule type" value="Genomic_DNA"/>
</dbReference>
<dbReference type="GO" id="GO:0016787">
    <property type="term" value="F:hydrolase activity"/>
    <property type="evidence" value="ECO:0007669"/>
    <property type="project" value="InterPro"/>
</dbReference>